<feature type="domain" description="MsrB" evidence="8">
    <location>
        <begin position="1"/>
        <end position="119"/>
    </location>
</feature>
<name>A0A165MCT5_PELLU</name>
<dbReference type="EMBL" id="LVWG01000013">
    <property type="protein sequence ID" value="KZK75093.1"/>
    <property type="molecule type" value="Genomic_DNA"/>
</dbReference>
<comment type="function">
    <text evidence="3 7">Has an important function as a repair enzyme for proteins that have been inactivated by oxidation. Catalyzes the reversible oxidation-reduction of methionine sulfoxide in proteins to methionine.</text>
</comment>
<comment type="caution">
    <text evidence="9">The sequence shown here is derived from an EMBL/GenBank/DDBJ whole genome shotgun (WGS) entry which is preliminary data.</text>
</comment>
<dbReference type="NCBIfam" id="NF004036">
    <property type="entry name" value="PRK05508.1"/>
    <property type="match status" value="1"/>
</dbReference>
<evidence type="ECO:0000256" key="6">
    <source>
        <dbReference type="ARBA" id="ARBA00048782"/>
    </source>
</evidence>
<dbReference type="Pfam" id="PF01625">
    <property type="entry name" value="PMSR"/>
    <property type="match status" value="1"/>
</dbReference>
<dbReference type="NCBIfam" id="NF004042">
    <property type="entry name" value="PRK05550.1"/>
    <property type="match status" value="1"/>
</dbReference>
<comment type="catalytic activity">
    <reaction evidence="4 7">
        <text>L-methionyl-[protein] + [thioredoxin]-disulfide + H2O = L-methionyl-(S)-S-oxide-[protein] + [thioredoxin]-dithiol</text>
        <dbReference type="Rhea" id="RHEA:14217"/>
        <dbReference type="Rhea" id="RHEA-COMP:10698"/>
        <dbReference type="Rhea" id="RHEA-COMP:10700"/>
        <dbReference type="Rhea" id="RHEA-COMP:12313"/>
        <dbReference type="Rhea" id="RHEA-COMP:12315"/>
        <dbReference type="ChEBI" id="CHEBI:15377"/>
        <dbReference type="ChEBI" id="CHEBI:16044"/>
        <dbReference type="ChEBI" id="CHEBI:29950"/>
        <dbReference type="ChEBI" id="CHEBI:44120"/>
        <dbReference type="ChEBI" id="CHEBI:50058"/>
        <dbReference type="EC" id="1.8.4.11"/>
    </reaction>
</comment>
<dbReference type="HAMAP" id="MF_01401">
    <property type="entry name" value="MsrA"/>
    <property type="match status" value="1"/>
</dbReference>
<protein>
    <recommendedName>
        <fullName evidence="7">Peptide methionine sulfoxide reductase MsrA</fullName>
        <shortName evidence="7">Protein-methionine-S-oxide reductase</shortName>
        <ecNumber evidence="7">1.8.4.11</ecNumber>
    </recommendedName>
    <alternativeName>
        <fullName evidence="7">Peptide-methionine (S)-S-oxide reductase</fullName>
        <shortName evidence="7">Peptide Met(O) reductase</shortName>
    </alternativeName>
</protein>
<evidence type="ECO:0000256" key="5">
    <source>
        <dbReference type="ARBA" id="ARBA00048488"/>
    </source>
</evidence>
<evidence type="ECO:0000256" key="4">
    <source>
        <dbReference type="ARBA" id="ARBA00047806"/>
    </source>
</evidence>
<dbReference type="EC" id="1.8.4.11" evidence="7"/>
<evidence type="ECO:0000256" key="1">
    <source>
        <dbReference type="ARBA" id="ARBA00023002"/>
    </source>
</evidence>
<dbReference type="InterPro" id="IPR002569">
    <property type="entry name" value="Met_Sox_Rdtase_MsrA_dom"/>
</dbReference>
<evidence type="ECO:0000259" key="8">
    <source>
        <dbReference type="PROSITE" id="PS51790"/>
    </source>
</evidence>
<comment type="similarity">
    <text evidence="7">Belongs to the MsrA Met sulfoxide reductase family.</text>
</comment>
<dbReference type="GO" id="GO:0008113">
    <property type="term" value="F:peptide-methionine (S)-S-oxide reductase activity"/>
    <property type="evidence" value="ECO:0007669"/>
    <property type="project" value="UniProtKB-UniRule"/>
</dbReference>
<dbReference type="NCBIfam" id="TIGR00401">
    <property type="entry name" value="msrA"/>
    <property type="match status" value="1"/>
</dbReference>
<dbReference type="Proteomes" id="UP000076481">
    <property type="component" value="Unassembled WGS sequence"/>
</dbReference>
<keyword evidence="2" id="KW-0511">Multifunctional enzyme</keyword>
<evidence type="ECO:0000313" key="9">
    <source>
        <dbReference type="EMBL" id="KZK75093.1"/>
    </source>
</evidence>
<sequence length="284" mass="32107">MPYNPLSPDEEQVIVHKGTEMPFTGKYYLNREEGVYRCRRCDAPLFRSEDKFQSGTGWPSFDDAIDGAVRQVPDADGRRTEIVCNTCGAHLGHVFFGESMTPKNVRHCVNSLSLDFQPAAPAPQALQTAVFAGGCFWGVEHQLQKLNGVHSVVSGYTGGTKENPTYREVCSGTTGHAEAVEVTYDPAVVDYQTLARLFFEIHDPTELNRQGPDVGTQYRSAVFYRDEEQRRVALELIGKLKEKGYKVVTTVEKAGRFYPAEQYHQDYYKKSGHEPYCHIYQKRF</sequence>
<proteinExistence type="inferred from homology"/>
<comment type="catalytic activity">
    <reaction evidence="6 7">
        <text>[thioredoxin]-disulfide + L-methionine + H2O = L-methionine (S)-S-oxide + [thioredoxin]-dithiol</text>
        <dbReference type="Rhea" id="RHEA:19993"/>
        <dbReference type="Rhea" id="RHEA-COMP:10698"/>
        <dbReference type="Rhea" id="RHEA-COMP:10700"/>
        <dbReference type="ChEBI" id="CHEBI:15377"/>
        <dbReference type="ChEBI" id="CHEBI:29950"/>
        <dbReference type="ChEBI" id="CHEBI:50058"/>
        <dbReference type="ChEBI" id="CHEBI:57844"/>
        <dbReference type="ChEBI" id="CHEBI:58772"/>
        <dbReference type="EC" id="1.8.4.11"/>
    </reaction>
</comment>
<evidence type="ECO:0000313" key="10">
    <source>
        <dbReference type="Proteomes" id="UP000076481"/>
    </source>
</evidence>
<dbReference type="SUPFAM" id="SSF55068">
    <property type="entry name" value="Peptide methionine sulfoxide reductase"/>
    <property type="match status" value="1"/>
</dbReference>
<evidence type="ECO:0000256" key="7">
    <source>
        <dbReference type="HAMAP-Rule" id="MF_01401"/>
    </source>
</evidence>
<dbReference type="SUPFAM" id="SSF51316">
    <property type="entry name" value="Mss4-like"/>
    <property type="match status" value="1"/>
</dbReference>
<dbReference type="InterPro" id="IPR002579">
    <property type="entry name" value="Met_Sox_Rdtase_MsrB_dom"/>
</dbReference>
<dbReference type="Pfam" id="PF01641">
    <property type="entry name" value="SelR"/>
    <property type="match status" value="1"/>
</dbReference>
<evidence type="ECO:0000256" key="3">
    <source>
        <dbReference type="ARBA" id="ARBA00024679"/>
    </source>
</evidence>
<accession>A0A165MCT5</accession>
<evidence type="ECO:0000256" key="2">
    <source>
        <dbReference type="ARBA" id="ARBA00023268"/>
    </source>
</evidence>
<dbReference type="Gene3D" id="3.30.1060.10">
    <property type="entry name" value="Peptide methionine sulphoxide reductase MsrA"/>
    <property type="match status" value="1"/>
</dbReference>
<dbReference type="GO" id="GO:0033744">
    <property type="term" value="F:L-methionine:thioredoxin-disulfide S-oxidoreductase activity"/>
    <property type="evidence" value="ECO:0007669"/>
    <property type="project" value="RHEA"/>
</dbReference>
<keyword evidence="1 7" id="KW-0560">Oxidoreductase</keyword>
<dbReference type="RefSeq" id="WP_303680823.1">
    <property type="nucleotide sequence ID" value="NZ_LVWG01000013.1"/>
</dbReference>
<comment type="catalytic activity">
    <reaction evidence="5">
        <text>L-methionyl-[protein] + [thioredoxin]-disulfide + H2O = L-methionyl-(R)-S-oxide-[protein] + [thioredoxin]-dithiol</text>
        <dbReference type="Rhea" id="RHEA:24164"/>
        <dbReference type="Rhea" id="RHEA-COMP:10698"/>
        <dbReference type="Rhea" id="RHEA-COMP:10700"/>
        <dbReference type="Rhea" id="RHEA-COMP:12313"/>
        <dbReference type="Rhea" id="RHEA-COMP:12314"/>
        <dbReference type="ChEBI" id="CHEBI:15377"/>
        <dbReference type="ChEBI" id="CHEBI:16044"/>
        <dbReference type="ChEBI" id="CHEBI:29950"/>
        <dbReference type="ChEBI" id="CHEBI:45764"/>
        <dbReference type="ChEBI" id="CHEBI:50058"/>
        <dbReference type="EC" id="1.8.4.12"/>
    </reaction>
</comment>
<reference evidence="9 10" key="1">
    <citation type="submission" date="2016-03" db="EMBL/GenBank/DDBJ databases">
        <title>Speciation and ecological success in dimly lit waters: horizontal gene transfer in a green sulfur bacteria bloom unveiled by metagenomic assembly.</title>
        <authorList>
            <person name="Llorens-Mares T."/>
            <person name="Liu Z."/>
            <person name="Allen L.Z."/>
            <person name="Rusch D.B."/>
            <person name="Craig M.T."/>
            <person name="Dupont C.L."/>
            <person name="Bryant D.A."/>
            <person name="Casamayor E.O."/>
        </authorList>
    </citation>
    <scope>NUCLEOTIDE SEQUENCE [LARGE SCALE GENOMIC DNA]</scope>
    <source>
        <strain evidence="9">CIII</strain>
    </source>
</reference>
<dbReference type="AlphaFoldDB" id="A0A165MCT5"/>
<dbReference type="PROSITE" id="PS51790">
    <property type="entry name" value="MSRB"/>
    <property type="match status" value="1"/>
</dbReference>
<dbReference type="GO" id="GO:0033743">
    <property type="term" value="F:peptide-methionine (R)-S-oxide reductase activity"/>
    <property type="evidence" value="ECO:0007669"/>
    <property type="project" value="UniProtKB-EC"/>
</dbReference>
<dbReference type="InterPro" id="IPR036509">
    <property type="entry name" value="Met_Sox_Rdtase_MsrA_sf"/>
</dbReference>
<dbReference type="PANTHER" id="PTHR43774">
    <property type="entry name" value="PEPTIDE METHIONINE SULFOXIDE REDUCTASE"/>
    <property type="match status" value="1"/>
</dbReference>
<dbReference type="PANTHER" id="PTHR43774:SF1">
    <property type="entry name" value="PEPTIDE METHIONINE SULFOXIDE REDUCTASE MSRA 2"/>
    <property type="match status" value="1"/>
</dbReference>
<dbReference type="Gene3D" id="2.170.150.20">
    <property type="entry name" value="Peptide methionine sulfoxide reductase"/>
    <property type="match status" value="1"/>
</dbReference>
<gene>
    <name evidence="7" type="primary">msrA</name>
    <name evidence="9" type="ORF">A3K90_04330</name>
</gene>
<feature type="active site" evidence="7">
    <location>
        <position position="135"/>
    </location>
</feature>
<organism evidence="9 10">
    <name type="scientific">Pelodictyon luteolum</name>
    <dbReference type="NCBI Taxonomy" id="1100"/>
    <lineage>
        <taxon>Bacteria</taxon>
        <taxon>Pseudomonadati</taxon>
        <taxon>Chlorobiota</taxon>
        <taxon>Chlorobiia</taxon>
        <taxon>Chlorobiales</taxon>
        <taxon>Chlorobiaceae</taxon>
        <taxon>Chlorobium/Pelodictyon group</taxon>
        <taxon>Pelodictyon</taxon>
    </lineage>
</organism>
<dbReference type="InterPro" id="IPR011057">
    <property type="entry name" value="Mss4-like_sf"/>
</dbReference>